<evidence type="ECO:0000256" key="1">
    <source>
        <dbReference type="ARBA" id="ARBA00010641"/>
    </source>
</evidence>
<dbReference type="GO" id="GO:0016987">
    <property type="term" value="F:sigma factor activity"/>
    <property type="evidence" value="ECO:0007669"/>
    <property type="project" value="UniProtKB-KW"/>
</dbReference>
<evidence type="ECO:0000256" key="3">
    <source>
        <dbReference type="ARBA" id="ARBA00023082"/>
    </source>
</evidence>
<comment type="similarity">
    <text evidence="1">Belongs to the sigma-70 factor family. ECF subfamily.</text>
</comment>
<reference evidence="8" key="1">
    <citation type="submission" date="2020-10" db="EMBL/GenBank/DDBJ databases">
        <authorList>
            <person name="Gilroy R."/>
        </authorList>
    </citation>
    <scope>NUCLEOTIDE SEQUENCE</scope>
    <source>
        <strain evidence="8">CHK190-19873</strain>
    </source>
</reference>
<gene>
    <name evidence="8" type="ORF">IAB44_11005</name>
</gene>
<dbReference type="SUPFAM" id="SSF88946">
    <property type="entry name" value="Sigma2 domain of RNA polymerase sigma factors"/>
    <property type="match status" value="1"/>
</dbReference>
<evidence type="ECO:0000256" key="4">
    <source>
        <dbReference type="ARBA" id="ARBA00023125"/>
    </source>
</evidence>
<dbReference type="GO" id="GO:0006352">
    <property type="term" value="P:DNA-templated transcription initiation"/>
    <property type="evidence" value="ECO:0007669"/>
    <property type="project" value="InterPro"/>
</dbReference>
<dbReference type="EMBL" id="DVIQ01000067">
    <property type="protein sequence ID" value="HIS32057.1"/>
    <property type="molecule type" value="Genomic_DNA"/>
</dbReference>
<accession>A0A9D1JKH1</accession>
<keyword evidence="4" id="KW-0238">DNA-binding</keyword>
<dbReference type="NCBIfam" id="TIGR02937">
    <property type="entry name" value="sigma70-ECF"/>
    <property type="match status" value="1"/>
</dbReference>
<dbReference type="PANTHER" id="PTHR43133">
    <property type="entry name" value="RNA POLYMERASE ECF-TYPE SIGMA FACTO"/>
    <property type="match status" value="1"/>
</dbReference>
<proteinExistence type="inferred from homology"/>
<dbReference type="InterPro" id="IPR014284">
    <property type="entry name" value="RNA_pol_sigma-70_dom"/>
</dbReference>
<evidence type="ECO:0000313" key="9">
    <source>
        <dbReference type="Proteomes" id="UP000823935"/>
    </source>
</evidence>
<dbReference type="Pfam" id="PF08281">
    <property type="entry name" value="Sigma70_r4_2"/>
    <property type="match status" value="1"/>
</dbReference>
<dbReference type="InterPro" id="IPR013325">
    <property type="entry name" value="RNA_pol_sigma_r2"/>
</dbReference>
<evidence type="ECO:0000313" key="8">
    <source>
        <dbReference type="EMBL" id="HIS32057.1"/>
    </source>
</evidence>
<reference evidence="8" key="2">
    <citation type="journal article" date="2021" name="PeerJ">
        <title>Extensive microbial diversity within the chicken gut microbiome revealed by metagenomics and culture.</title>
        <authorList>
            <person name="Gilroy R."/>
            <person name="Ravi A."/>
            <person name="Getino M."/>
            <person name="Pursley I."/>
            <person name="Horton D.L."/>
            <person name="Alikhan N.F."/>
            <person name="Baker D."/>
            <person name="Gharbi K."/>
            <person name="Hall N."/>
            <person name="Watson M."/>
            <person name="Adriaenssens E.M."/>
            <person name="Foster-Nyarko E."/>
            <person name="Jarju S."/>
            <person name="Secka A."/>
            <person name="Antonio M."/>
            <person name="Oren A."/>
            <person name="Chaudhuri R.R."/>
            <person name="La Ragione R."/>
            <person name="Hildebrand F."/>
            <person name="Pallen M.J."/>
        </authorList>
    </citation>
    <scope>NUCLEOTIDE SEQUENCE</scope>
    <source>
        <strain evidence="8">CHK190-19873</strain>
    </source>
</reference>
<organism evidence="8 9">
    <name type="scientific">Candidatus Limivivens intestinipullorum</name>
    <dbReference type="NCBI Taxonomy" id="2840858"/>
    <lineage>
        <taxon>Bacteria</taxon>
        <taxon>Bacillati</taxon>
        <taxon>Bacillota</taxon>
        <taxon>Clostridia</taxon>
        <taxon>Lachnospirales</taxon>
        <taxon>Lachnospiraceae</taxon>
        <taxon>Lachnospiraceae incertae sedis</taxon>
        <taxon>Candidatus Limivivens</taxon>
    </lineage>
</organism>
<evidence type="ECO:0000259" key="7">
    <source>
        <dbReference type="Pfam" id="PF08281"/>
    </source>
</evidence>
<dbReference type="AlphaFoldDB" id="A0A9D1JKH1"/>
<dbReference type="Gene3D" id="1.10.10.10">
    <property type="entry name" value="Winged helix-like DNA-binding domain superfamily/Winged helix DNA-binding domain"/>
    <property type="match status" value="1"/>
</dbReference>
<dbReference type="CDD" id="cd06171">
    <property type="entry name" value="Sigma70_r4"/>
    <property type="match status" value="1"/>
</dbReference>
<dbReference type="InterPro" id="IPR039425">
    <property type="entry name" value="RNA_pol_sigma-70-like"/>
</dbReference>
<dbReference type="Gene3D" id="1.10.1740.10">
    <property type="match status" value="1"/>
</dbReference>
<dbReference type="PANTHER" id="PTHR43133:SF8">
    <property type="entry name" value="RNA POLYMERASE SIGMA FACTOR HI_1459-RELATED"/>
    <property type="match status" value="1"/>
</dbReference>
<evidence type="ECO:0000259" key="6">
    <source>
        <dbReference type="Pfam" id="PF04542"/>
    </source>
</evidence>
<dbReference type="InterPro" id="IPR036388">
    <property type="entry name" value="WH-like_DNA-bd_sf"/>
</dbReference>
<dbReference type="InterPro" id="IPR007627">
    <property type="entry name" value="RNA_pol_sigma70_r2"/>
</dbReference>
<evidence type="ECO:0000256" key="2">
    <source>
        <dbReference type="ARBA" id="ARBA00023015"/>
    </source>
</evidence>
<keyword evidence="5" id="KW-0804">Transcription</keyword>
<dbReference type="GO" id="GO:0003677">
    <property type="term" value="F:DNA binding"/>
    <property type="evidence" value="ECO:0007669"/>
    <property type="project" value="UniProtKB-KW"/>
</dbReference>
<dbReference type="InterPro" id="IPR013324">
    <property type="entry name" value="RNA_pol_sigma_r3/r4-like"/>
</dbReference>
<dbReference type="InterPro" id="IPR013249">
    <property type="entry name" value="RNA_pol_sigma70_r4_t2"/>
</dbReference>
<evidence type="ECO:0000256" key="5">
    <source>
        <dbReference type="ARBA" id="ARBA00023163"/>
    </source>
</evidence>
<dbReference type="Pfam" id="PF04542">
    <property type="entry name" value="Sigma70_r2"/>
    <property type="match status" value="1"/>
</dbReference>
<keyword evidence="2" id="KW-0805">Transcription regulation</keyword>
<sequence>MKQEDKWIRAIQRHNSRDAAEKLIQSYYDEIYRFVYRQVGHKEDAMDLTQSVFIAVLRAIPGYQAKKASFRTWLYRIAANKVIDARRRIAPPSVPLEDVELPIAEDFALQIHNKVLLEQIEDYISCLESDEQAVFRLRLYGEKTFPEIADTLEEPEAAVKSRYYRMVQRLRKEFGTDGS</sequence>
<dbReference type="SUPFAM" id="SSF88659">
    <property type="entry name" value="Sigma3 and sigma4 domains of RNA polymerase sigma factors"/>
    <property type="match status" value="1"/>
</dbReference>
<comment type="caution">
    <text evidence="8">The sequence shown here is derived from an EMBL/GenBank/DDBJ whole genome shotgun (WGS) entry which is preliminary data.</text>
</comment>
<name>A0A9D1JKH1_9FIRM</name>
<keyword evidence="3" id="KW-0731">Sigma factor</keyword>
<protein>
    <submittedName>
        <fullName evidence="8">Sigma-70 family RNA polymerase sigma factor</fullName>
    </submittedName>
</protein>
<feature type="domain" description="RNA polymerase sigma-70 region 2" evidence="6">
    <location>
        <begin position="23"/>
        <end position="88"/>
    </location>
</feature>
<dbReference type="Proteomes" id="UP000823935">
    <property type="component" value="Unassembled WGS sequence"/>
</dbReference>
<feature type="domain" description="RNA polymerase sigma factor 70 region 4 type 2" evidence="7">
    <location>
        <begin position="118"/>
        <end position="170"/>
    </location>
</feature>